<dbReference type="InterPro" id="IPR048903">
    <property type="entry name" value="MdcG_N"/>
</dbReference>
<sequence>MPEAAARHAMVRLAPASWRALLAGRPDVDGLPLVAAWAERGWPLVVRRPLCGETGLALGLPLPPALGKRRLSFSVEPSAVVSIEPPPRLADTVPVAPAAWGPTLHRLLALDPETRTFGSLAWQHLTGLPYLSPTSDIDLLWRLDGSAERLLAGLAAIDRDAPMRLDGECIGPGGGAVQWRELAGDAPEIMVKSLRDVALVSRAALLSDAGC</sequence>
<feature type="domain" description="Phosphoribosyl-dephospho-CoA transferase MdcG C-terminal" evidence="3">
    <location>
        <begin position="89"/>
        <end position="202"/>
    </location>
</feature>
<accession>A0ABT8BLU8</accession>
<dbReference type="Pfam" id="PF10620">
    <property type="entry name" value="MdcG"/>
    <property type="match status" value="1"/>
</dbReference>
<dbReference type="RefSeq" id="WP_238226799.1">
    <property type="nucleotide sequence ID" value="NZ_BPQD01000020.1"/>
</dbReference>
<evidence type="ECO:0000259" key="4">
    <source>
        <dbReference type="Pfam" id="PF20866"/>
    </source>
</evidence>
<protein>
    <submittedName>
        <fullName evidence="5">Malonate decarboxylase holo-[acyl-carrier-protein] synthase</fullName>
    </submittedName>
</protein>
<dbReference type="InterPro" id="IPR049180">
    <property type="entry name" value="MdcG_C"/>
</dbReference>
<keyword evidence="1" id="KW-0808">Transferase</keyword>
<dbReference type="InterPro" id="IPR017557">
    <property type="entry name" value="Holo-ACP_synthase"/>
</dbReference>
<proteinExistence type="predicted"/>
<organism evidence="5 6">
    <name type="scientific">Methylobacterium adhaesivum</name>
    <dbReference type="NCBI Taxonomy" id="333297"/>
    <lineage>
        <taxon>Bacteria</taxon>
        <taxon>Pseudomonadati</taxon>
        <taxon>Pseudomonadota</taxon>
        <taxon>Alphaproteobacteria</taxon>
        <taxon>Hyphomicrobiales</taxon>
        <taxon>Methylobacteriaceae</taxon>
        <taxon>Methylobacterium</taxon>
    </lineage>
</organism>
<name>A0ABT8BLU8_9HYPH</name>
<gene>
    <name evidence="5" type="primary">mdcG</name>
    <name evidence="5" type="ORF">QWZ12_17090</name>
</gene>
<keyword evidence="6" id="KW-1185">Reference proteome</keyword>
<evidence type="ECO:0000259" key="3">
    <source>
        <dbReference type="Pfam" id="PF10620"/>
    </source>
</evidence>
<dbReference type="Pfam" id="PF20866">
    <property type="entry name" value="MdcG_N"/>
    <property type="match status" value="1"/>
</dbReference>
<dbReference type="NCBIfam" id="TIGR03135">
    <property type="entry name" value="malonate_mdcG"/>
    <property type="match status" value="1"/>
</dbReference>
<evidence type="ECO:0000313" key="5">
    <source>
        <dbReference type="EMBL" id="MDN3592311.1"/>
    </source>
</evidence>
<keyword evidence="2" id="KW-0548">Nucleotidyltransferase</keyword>
<dbReference type="Proteomes" id="UP001224644">
    <property type="component" value="Unassembled WGS sequence"/>
</dbReference>
<feature type="domain" description="Phosphoribosyl-dephospho-CoA transferase MdcG N-terminal" evidence="4">
    <location>
        <begin position="7"/>
        <end position="86"/>
    </location>
</feature>
<evidence type="ECO:0000256" key="2">
    <source>
        <dbReference type="ARBA" id="ARBA00022695"/>
    </source>
</evidence>
<evidence type="ECO:0000313" key="6">
    <source>
        <dbReference type="Proteomes" id="UP001224644"/>
    </source>
</evidence>
<evidence type="ECO:0000256" key="1">
    <source>
        <dbReference type="ARBA" id="ARBA00022679"/>
    </source>
</evidence>
<comment type="caution">
    <text evidence="5">The sequence shown here is derived from an EMBL/GenBank/DDBJ whole genome shotgun (WGS) entry which is preliminary data.</text>
</comment>
<reference evidence="6" key="1">
    <citation type="journal article" date="2019" name="Int. J. Syst. Evol. Microbiol.">
        <title>The Global Catalogue of Microorganisms (GCM) 10K type strain sequencing project: providing services to taxonomists for standard genome sequencing and annotation.</title>
        <authorList>
            <consortium name="The Broad Institute Genomics Platform"/>
            <consortium name="The Broad Institute Genome Sequencing Center for Infectious Disease"/>
            <person name="Wu L."/>
            <person name="Ma J."/>
        </authorList>
    </citation>
    <scope>NUCLEOTIDE SEQUENCE [LARGE SCALE GENOMIC DNA]</scope>
    <source>
        <strain evidence="6">CECT 7069</strain>
    </source>
</reference>
<dbReference type="EMBL" id="JAUFPX010000017">
    <property type="protein sequence ID" value="MDN3592311.1"/>
    <property type="molecule type" value="Genomic_DNA"/>
</dbReference>